<dbReference type="PROSITE" id="PS51272">
    <property type="entry name" value="SLH"/>
    <property type="match status" value="1"/>
</dbReference>
<feature type="transmembrane region" description="Helical" evidence="2">
    <location>
        <begin position="78"/>
        <end position="102"/>
    </location>
</feature>
<dbReference type="EMBL" id="FOIL01000041">
    <property type="protein sequence ID" value="SET76830.1"/>
    <property type="molecule type" value="Genomic_DNA"/>
</dbReference>
<protein>
    <submittedName>
        <fullName evidence="4">S-layer homology domain-containing protein</fullName>
    </submittedName>
</protein>
<keyword evidence="2" id="KW-0812">Transmembrane</keyword>
<keyword evidence="5" id="KW-1185">Reference proteome</keyword>
<evidence type="ECO:0000313" key="5">
    <source>
        <dbReference type="Proteomes" id="UP000199820"/>
    </source>
</evidence>
<dbReference type="AlphaFoldDB" id="A0A1I0H2A9"/>
<reference evidence="5" key="1">
    <citation type="submission" date="2016-10" db="EMBL/GenBank/DDBJ databases">
        <authorList>
            <person name="Varghese N."/>
            <person name="Submissions S."/>
        </authorList>
    </citation>
    <scope>NUCLEOTIDE SEQUENCE [LARGE SCALE GENOMIC DNA]</scope>
    <source>
        <strain evidence="5">KH1P1</strain>
    </source>
</reference>
<feature type="domain" description="SLH" evidence="3">
    <location>
        <begin position="153"/>
        <end position="216"/>
    </location>
</feature>
<keyword evidence="2" id="KW-0472">Membrane</keyword>
<dbReference type="Proteomes" id="UP000199820">
    <property type="component" value="Unassembled WGS sequence"/>
</dbReference>
<sequence>MPELIGLTPVTFVTGCGPVFFVFKKIFHKISTFCPDFEHISPIKSLHLRKRDKQKMIAGPKTLGRIGIRKGVFIMRNAIRYTAGALGMVTVVGIMNPLTVLASSNYAMQKKVVVAAGILTRTSNEMGTITRGEFAKMLVQASSYHDSIGTETGIALYADVAADHPYCNYIRVAAEKGWMTGYLGGNFKPDEPVKMLDAAKALMTLLGYTNDDFTGNVTMNRMTKFNAIGLNEDVGKGISDTLTWSDCVHLFYNLLDTNTKDNENKTKTSSTVYAQVLGYKLTDDGEINLLESLKSDLKGPYTLSDGEHISGIVPFSVSDASFYLNGEPSTKSQIEDAADDGVCLIYYNTKSKMVYAYSEEGTTGEDGETQMGAAHGNLDAIYYGSTDIMVPTSISLDGEIYYIDSSDMQFAFSVYGSLEIDDNISIVWKSETDSDGNEKKYVISYAD</sequence>
<keyword evidence="2" id="KW-1133">Transmembrane helix</keyword>
<accession>A0A1I0H2A9</accession>
<proteinExistence type="predicted"/>
<dbReference type="STRING" id="1526.SAMN02910262_01933"/>
<evidence type="ECO:0000313" key="4">
    <source>
        <dbReference type="EMBL" id="SET76830.1"/>
    </source>
</evidence>
<name>A0A1I0H2A9_9FIRM</name>
<keyword evidence="1" id="KW-0677">Repeat</keyword>
<gene>
    <name evidence="4" type="ORF">SAMN04487771_104111</name>
</gene>
<dbReference type="InterPro" id="IPR001119">
    <property type="entry name" value="SLH_dom"/>
</dbReference>
<organism evidence="4 5">
    <name type="scientific">[Clostridium] aminophilum</name>
    <dbReference type="NCBI Taxonomy" id="1526"/>
    <lineage>
        <taxon>Bacteria</taxon>
        <taxon>Bacillati</taxon>
        <taxon>Bacillota</taxon>
        <taxon>Clostridia</taxon>
        <taxon>Lachnospirales</taxon>
        <taxon>Lachnospiraceae</taxon>
    </lineage>
</organism>
<feature type="transmembrane region" description="Helical" evidence="2">
    <location>
        <begin position="6"/>
        <end position="23"/>
    </location>
</feature>
<evidence type="ECO:0000259" key="3">
    <source>
        <dbReference type="PROSITE" id="PS51272"/>
    </source>
</evidence>
<dbReference type="Pfam" id="PF00395">
    <property type="entry name" value="SLH"/>
    <property type="match status" value="1"/>
</dbReference>
<evidence type="ECO:0000256" key="2">
    <source>
        <dbReference type="SAM" id="Phobius"/>
    </source>
</evidence>
<evidence type="ECO:0000256" key="1">
    <source>
        <dbReference type="ARBA" id="ARBA00022737"/>
    </source>
</evidence>
<dbReference type="eggNOG" id="ENOG50311TP">
    <property type="taxonomic scope" value="Bacteria"/>
</dbReference>